<dbReference type="Proteomes" id="UP001470230">
    <property type="component" value="Unassembled WGS sequence"/>
</dbReference>
<reference evidence="1 2" key="1">
    <citation type="submission" date="2024-04" db="EMBL/GenBank/DDBJ databases">
        <title>Tritrichomonas musculus Genome.</title>
        <authorList>
            <person name="Alves-Ferreira E."/>
            <person name="Grigg M."/>
            <person name="Lorenzi H."/>
            <person name="Galac M."/>
        </authorList>
    </citation>
    <scope>NUCLEOTIDE SEQUENCE [LARGE SCALE GENOMIC DNA]</scope>
    <source>
        <strain evidence="1 2">EAF2021</strain>
    </source>
</reference>
<proteinExistence type="predicted"/>
<name>A0ABR2JEY4_9EUKA</name>
<evidence type="ECO:0000313" key="2">
    <source>
        <dbReference type="Proteomes" id="UP001470230"/>
    </source>
</evidence>
<dbReference type="EMBL" id="JAPFFF010000012">
    <property type="protein sequence ID" value="KAK8876314.1"/>
    <property type="molecule type" value="Genomic_DNA"/>
</dbReference>
<accession>A0ABR2JEY4</accession>
<sequence>MRAVLICPGAAFQFRSMANEGYNVVNRLATLEYQWFVVSFRIRTYRQQKGAIYLQRTVRYVRINANSFEMKTKSNVGFPA</sequence>
<keyword evidence="2" id="KW-1185">Reference proteome</keyword>
<gene>
    <name evidence="1" type="ORF">M9Y10_006509</name>
</gene>
<organism evidence="1 2">
    <name type="scientific">Tritrichomonas musculus</name>
    <dbReference type="NCBI Taxonomy" id="1915356"/>
    <lineage>
        <taxon>Eukaryota</taxon>
        <taxon>Metamonada</taxon>
        <taxon>Parabasalia</taxon>
        <taxon>Tritrichomonadida</taxon>
        <taxon>Tritrichomonadidae</taxon>
        <taxon>Tritrichomonas</taxon>
    </lineage>
</organism>
<evidence type="ECO:0000313" key="1">
    <source>
        <dbReference type="EMBL" id="KAK8876314.1"/>
    </source>
</evidence>
<protein>
    <submittedName>
        <fullName evidence="1">Uncharacterized protein</fullName>
    </submittedName>
</protein>
<comment type="caution">
    <text evidence="1">The sequence shown here is derived from an EMBL/GenBank/DDBJ whole genome shotgun (WGS) entry which is preliminary data.</text>
</comment>